<evidence type="ECO:0000313" key="2">
    <source>
        <dbReference type="EMBL" id="RKD34462.1"/>
    </source>
</evidence>
<feature type="region of interest" description="Disordered" evidence="1">
    <location>
        <begin position="15"/>
        <end position="105"/>
    </location>
</feature>
<organism evidence="2 3">
    <name type="scientific">Thermohalobacter berrensis</name>
    <dbReference type="NCBI Taxonomy" id="99594"/>
    <lineage>
        <taxon>Bacteria</taxon>
        <taxon>Bacillati</taxon>
        <taxon>Bacillota</taxon>
        <taxon>Tissierellia</taxon>
        <taxon>Tissierellales</taxon>
        <taxon>Thermohalobacteraceae</taxon>
        <taxon>Thermohalobacter</taxon>
    </lineage>
</organism>
<keyword evidence="3" id="KW-1185">Reference proteome</keyword>
<comment type="caution">
    <text evidence="2">The sequence shown here is derived from an EMBL/GenBank/DDBJ whole genome shotgun (WGS) entry which is preliminary data.</text>
</comment>
<dbReference type="EMBL" id="MCIB01000001">
    <property type="protein sequence ID" value="RKD34462.1"/>
    <property type="molecule type" value="Genomic_DNA"/>
</dbReference>
<dbReference type="OrthoDB" id="1708376at2"/>
<accession>A0A419TAI3</accession>
<dbReference type="Proteomes" id="UP000284177">
    <property type="component" value="Unassembled WGS sequence"/>
</dbReference>
<feature type="compositionally biased region" description="Basic residues" evidence="1">
    <location>
        <begin position="74"/>
        <end position="85"/>
    </location>
</feature>
<name>A0A419TAI3_9FIRM</name>
<evidence type="ECO:0000256" key="1">
    <source>
        <dbReference type="SAM" id="MobiDB-lite"/>
    </source>
</evidence>
<evidence type="ECO:0000313" key="3">
    <source>
        <dbReference type="Proteomes" id="UP000284177"/>
    </source>
</evidence>
<dbReference type="RefSeq" id="WP_120166380.1">
    <property type="nucleotide sequence ID" value="NZ_MCIB01000001.1"/>
</dbReference>
<reference evidence="2 3" key="1">
    <citation type="submission" date="2016-08" db="EMBL/GenBank/DDBJ databases">
        <title>Novel Firmicutes and Novel Genomes.</title>
        <authorList>
            <person name="Poppleton D.I."/>
            <person name="Gribaldo S."/>
        </authorList>
    </citation>
    <scope>NUCLEOTIDE SEQUENCE [LARGE SCALE GENOMIC DNA]</scope>
    <source>
        <strain evidence="2 3">CTT3</strain>
    </source>
</reference>
<protein>
    <submittedName>
        <fullName evidence="2">Uncharacterized protein</fullName>
    </submittedName>
</protein>
<gene>
    <name evidence="2" type="ORF">BET03_01110</name>
</gene>
<dbReference type="AlphaFoldDB" id="A0A419TAI3"/>
<feature type="compositionally biased region" description="Basic and acidic residues" evidence="1">
    <location>
        <begin position="56"/>
        <end position="68"/>
    </location>
</feature>
<feature type="compositionally biased region" description="Basic and acidic residues" evidence="1">
    <location>
        <begin position="17"/>
        <end position="28"/>
    </location>
</feature>
<feature type="compositionally biased region" description="Basic and acidic residues" evidence="1">
    <location>
        <begin position="86"/>
        <end position="105"/>
    </location>
</feature>
<proteinExistence type="predicted"/>
<sequence>MSIKPIDLQVNISKTQEAAKTKQQEQFKHNNYIHSERTNLNQKIKREQKQVNNTDKPYKMRANKDKGKGSNNRNNKKRNKNKNKKNQKEQEKLLTELGNHIDIKI</sequence>